<dbReference type="Proteomes" id="UP000231655">
    <property type="component" value="Unassembled WGS sequence"/>
</dbReference>
<dbReference type="EMBL" id="OBEA01000009">
    <property type="protein sequence ID" value="SNY59401.1"/>
    <property type="molecule type" value="Genomic_DNA"/>
</dbReference>
<reference evidence="1 2" key="1">
    <citation type="submission" date="2017-09" db="EMBL/GenBank/DDBJ databases">
        <authorList>
            <person name="Ehlers B."/>
            <person name="Leendertz F.H."/>
        </authorList>
    </citation>
    <scope>NUCLEOTIDE SEQUENCE [LARGE SCALE GENOMIC DNA]</scope>
    <source>
        <strain evidence="1 2">CGMCC 1.12662</strain>
    </source>
</reference>
<gene>
    <name evidence="1" type="ORF">SAMN06297129_3754</name>
</gene>
<dbReference type="RefSeq" id="WP_143516964.1">
    <property type="nucleotide sequence ID" value="NZ_OBEA01000009.1"/>
</dbReference>
<evidence type="ECO:0000313" key="2">
    <source>
        <dbReference type="Proteomes" id="UP000231655"/>
    </source>
</evidence>
<dbReference type="AlphaFoldDB" id="A0A285JJY5"/>
<dbReference type="OrthoDB" id="7605142at2"/>
<accession>A0A285JJY5</accession>
<protein>
    <submittedName>
        <fullName evidence="1">Uncharacterized protein</fullName>
    </submittedName>
</protein>
<name>A0A285JJY5_9RHOB</name>
<proteinExistence type="predicted"/>
<organism evidence="1 2">
    <name type="scientific">Pseudooceanicola antarcticus</name>
    <dbReference type="NCBI Taxonomy" id="1247613"/>
    <lineage>
        <taxon>Bacteria</taxon>
        <taxon>Pseudomonadati</taxon>
        <taxon>Pseudomonadota</taxon>
        <taxon>Alphaproteobacteria</taxon>
        <taxon>Rhodobacterales</taxon>
        <taxon>Paracoccaceae</taxon>
        <taxon>Pseudooceanicola</taxon>
    </lineage>
</organism>
<evidence type="ECO:0000313" key="1">
    <source>
        <dbReference type="EMBL" id="SNY59401.1"/>
    </source>
</evidence>
<sequence>MYVSADDFAKNSCVIPAYLAQLKRSEIHTHLRPSKIFVSFSNKYRHTILVMPTEFDEQEDNNNKRVSEKIILTDEIRERLLSYKEKSGKGPGALLRGTAKDRPKGLTSIMISTWLNGTRSSAKKRHLDYVIARWEKVIESGHVMIDVSDEMLQELRHQNKRTGVSPIKLMRMTADVPPGLTSNLIFTWLSDSINTQKAHKHHLDFVLAAWSSLPDSNSEKYARSSDATKIAITPEIQQEIRRLISETNVTASRLLHEAPAVPKGLTASVINDWLRGDIEIAYKRHLEYTINRWKRWNNT</sequence>